<proteinExistence type="predicted"/>
<dbReference type="AlphaFoldDB" id="A0A1H6JPR7"/>
<organism evidence="1 2">
    <name type="scientific">Bathymodiolus azoricus thioautotrophic gill symbiont</name>
    <dbReference type="NCBI Taxonomy" id="235205"/>
    <lineage>
        <taxon>Bacteria</taxon>
        <taxon>Pseudomonadati</taxon>
        <taxon>Pseudomonadota</taxon>
        <taxon>Gammaproteobacteria</taxon>
        <taxon>sulfur-oxidizing symbionts</taxon>
    </lineage>
</organism>
<dbReference type="STRING" id="235205.BAZSYMB_GORF13_GLIMMER3"/>
<protein>
    <submittedName>
        <fullName evidence="1">Secreted protein</fullName>
    </submittedName>
</protein>
<evidence type="ECO:0000313" key="1">
    <source>
        <dbReference type="EMBL" id="SEH62559.1"/>
    </source>
</evidence>
<dbReference type="EMBL" id="CVUD02000048">
    <property type="protein sequence ID" value="SEH62559.1"/>
    <property type="molecule type" value="Genomic_DNA"/>
</dbReference>
<accession>A0A1H6JPR7</accession>
<sequence>MIKLLIVLITLLSLSSVNAELRLLSFPGETIKLMLDVDQEVQLNFEKPLSSIGIPTDIKNNIKTQLIDSRIWIKATKAFKPTRVLVKSLKGEISVFSLSASPNQQKAQEYPIKYNIVSERRQAYKSSSSGSSSSRVVVVVIVAIIRKTQTQTQRLRQGKIILL</sequence>
<name>A0A1H6JPR7_9GAMM</name>
<reference evidence="2" key="1">
    <citation type="submission" date="2016-06" db="EMBL/GenBank/DDBJ databases">
        <authorList>
            <person name="Petersen J."/>
            <person name="Sayavedra L."/>
        </authorList>
    </citation>
    <scope>NUCLEOTIDE SEQUENCE [LARGE SCALE GENOMIC DNA]</scope>
    <source>
        <strain evidence="2">BazSymB</strain>
    </source>
</reference>
<evidence type="ECO:0000313" key="2">
    <source>
        <dbReference type="Proteomes" id="UP000198559"/>
    </source>
</evidence>
<dbReference type="InterPro" id="IPR021844">
    <property type="entry name" value="Integr_conj_element_PFL4704"/>
</dbReference>
<dbReference type="Pfam" id="PF11920">
    <property type="entry name" value="DUF3438"/>
    <property type="match status" value="1"/>
</dbReference>
<gene>
    <name evidence="1" type="ORF">BAZSYMB_GORF13_GLIMMER3</name>
</gene>
<dbReference type="Proteomes" id="UP000198559">
    <property type="component" value="Unassembled WGS sequence"/>
</dbReference>